<feature type="compositionally biased region" description="Polar residues" evidence="1">
    <location>
        <begin position="15"/>
        <end position="25"/>
    </location>
</feature>
<comment type="caution">
    <text evidence="2">The sequence shown here is derived from an EMBL/GenBank/DDBJ whole genome shotgun (WGS) entry which is preliminary data.</text>
</comment>
<sequence>MALIRTAHVPESNAAGPTSPTPDGQNIVLTVYNPESASRMLHRALTITTTASPSAVVPFPTGDIAVTPAPELTTCPSTFDAYGTPTAEAAYGTPYLPNQPDEKLSESILVRHNLSKNGTFLSTAKKPGNSNWKTTDFKPPSAVERKLRDETSAVLFVYFPPKSQLHLWRTFSLL</sequence>
<dbReference type="Proteomes" id="UP000192578">
    <property type="component" value="Unassembled WGS sequence"/>
</dbReference>
<name>A0A1W0X355_HYPEX</name>
<accession>A0A1W0X355</accession>
<proteinExistence type="predicted"/>
<protein>
    <submittedName>
        <fullName evidence="2">Uncharacterized protein</fullName>
    </submittedName>
</protein>
<evidence type="ECO:0000313" key="3">
    <source>
        <dbReference type="Proteomes" id="UP000192578"/>
    </source>
</evidence>
<gene>
    <name evidence="2" type="ORF">BV898_04075</name>
</gene>
<dbReference type="EMBL" id="MTYJ01000020">
    <property type="protein sequence ID" value="OQV21861.1"/>
    <property type="molecule type" value="Genomic_DNA"/>
</dbReference>
<keyword evidence="3" id="KW-1185">Reference proteome</keyword>
<evidence type="ECO:0000313" key="2">
    <source>
        <dbReference type="EMBL" id="OQV21861.1"/>
    </source>
</evidence>
<evidence type="ECO:0000256" key="1">
    <source>
        <dbReference type="SAM" id="MobiDB-lite"/>
    </source>
</evidence>
<reference evidence="3" key="1">
    <citation type="submission" date="2017-01" db="EMBL/GenBank/DDBJ databases">
        <title>Comparative genomics of anhydrobiosis in the tardigrade Hypsibius dujardini.</title>
        <authorList>
            <person name="Yoshida Y."/>
            <person name="Koutsovoulos G."/>
            <person name="Laetsch D."/>
            <person name="Stevens L."/>
            <person name="Kumar S."/>
            <person name="Horikawa D."/>
            <person name="Ishino K."/>
            <person name="Komine S."/>
            <person name="Tomita M."/>
            <person name="Blaxter M."/>
            <person name="Arakawa K."/>
        </authorList>
    </citation>
    <scope>NUCLEOTIDE SEQUENCE [LARGE SCALE GENOMIC DNA]</scope>
    <source>
        <strain evidence="3">Z151</strain>
    </source>
</reference>
<organism evidence="2 3">
    <name type="scientific">Hypsibius exemplaris</name>
    <name type="common">Freshwater tardigrade</name>
    <dbReference type="NCBI Taxonomy" id="2072580"/>
    <lineage>
        <taxon>Eukaryota</taxon>
        <taxon>Metazoa</taxon>
        <taxon>Ecdysozoa</taxon>
        <taxon>Tardigrada</taxon>
        <taxon>Eutardigrada</taxon>
        <taxon>Parachela</taxon>
        <taxon>Hypsibioidea</taxon>
        <taxon>Hypsibiidae</taxon>
        <taxon>Hypsibius</taxon>
    </lineage>
</organism>
<feature type="region of interest" description="Disordered" evidence="1">
    <location>
        <begin position="1"/>
        <end position="25"/>
    </location>
</feature>
<dbReference type="AlphaFoldDB" id="A0A1W0X355"/>